<dbReference type="InterPro" id="IPR000387">
    <property type="entry name" value="Tyr_Pase_dom"/>
</dbReference>
<dbReference type="FunCoup" id="A0A7M7JPQ6">
    <property type="interactions" value="1809"/>
</dbReference>
<accession>A0A7M7JPQ6</accession>
<evidence type="ECO:0000256" key="4">
    <source>
        <dbReference type="ARBA" id="ARBA00022912"/>
    </source>
</evidence>
<dbReference type="EnsemblMetazoa" id="XM_022799499">
    <property type="protein sequence ID" value="XP_022655234"/>
    <property type="gene ID" value="LOC111247932"/>
</dbReference>
<dbReference type="RefSeq" id="XP_022655230.1">
    <property type="nucleotide sequence ID" value="XM_022799495.1"/>
</dbReference>
<dbReference type="RefSeq" id="XP_022655234.1">
    <property type="nucleotide sequence ID" value="XM_022799499.1"/>
</dbReference>
<keyword evidence="4" id="KW-0904">Protein phosphatase</keyword>
<feature type="domain" description="Tyrosine-protein phosphatase" evidence="5">
    <location>
        <begin position="47"/>
        <end position="188"/>
    </location>
</feature>
<dbReference type="GeneID" id="111247932"/>
<dbReference type="InterPro" id="IPR029021">
    <property type="entry name" value="Prot-tyrosine_phosphatase-like"/>
</dbReference>
<evidence type="ECO:0000256" key="3">
    <source>
        <dbReference type="ARBA" id="ARBA00022801"/>
    </source>
</evidence>
<evidence type="ECO:0000313" key="8">
    <source>
        <dbReference type="Proteomes" id="UP000594260"/>
    </source>
</evidence>
<dbReference type="EnsemblMetazoa" id="XM_022799500">
    <property type="protein sequence ID" value="XP_022655235"/>
    <property type="gene ID" value="LOC111247932"/>
</dbReference>
<dbReference type="RefSeq" id="XP_022655235.1">
    <property type="nucleotide sequence ID" value="XM_022799500.1"/>
</dbReference>
<dbReference type="EnsemblMetazoa" id="XM_022799497">
    <property type="protein sequence ID" value="XP_022655232"/>
    <property type="gene ID" value="LOC111247932"/>
</dbReference>
<dbReference type="KEGG" id="vde:111247932"/>
<dbReference type="PANTHER" id="PTHR45848:SF4">
    <property type="entry name" value="DUAL SPECIFICITY PROTEIN PHOSPHATASE 12"/>
    <property type="match status" value="1"/>
</dbReference>
<dbReference type="Gene3D" id="3.90.190.10">
    <property type="entry name" value="Protein tyrosine phosphatase superfamily"/>
    <property type="match status" value="1"/>
</dbReference>
<dbReference type="GO" id="GO:0005634">
    <property type="term" value="C:nucleus"/>
    <property type="evidence" value="ECO:0007669"/>
    <property type="project" value="TreeGrafter"/>
</dbReference>
<dbReference type="SUPFAM" id="SSF52799">
    <property type="entry name" value="(Phosphotyrosine protein) phosphatases II"/>
    <property type="match status" value="1"/>
</dbReference>
<dbReference type="SMART" id="SM00195">
    <property type="entry name" value="DSPc"/>
    <property type="match status" value="1"/>
</dbReference>
<proteinExistence type="inferred from homology"/>
<organism evidence="7 8">
    <name type="scientific">Varroa destructor</name>
    <name type="common">Honeybee mite</name>
    <dbReference type="NCBI Taxonomy" id="109461"/>
    <lineage>
        <taxon>Eukaryota</taxon>
        <taxon>Metazoa</taxon>
        <taxon>Ecdysozoa</taxon>
        <taxon>Arthropoda</taxon>
        <taxon>Chelicerata</taxon>
        <taxon>Arachnida</taxon>
        <taxon>Acari</taxon>
        <taxon>Parasitiformes</taxon>
        <taxon>Mesostigmata</taxon>
        <taxon>Gamasina</taxon>
        <taxon>Dermanyssoidea</taxon>
        <taxon>Varroidae</taxon>
        <taxon>Varroa</taxon>
    </lineage>
</organism>
<dbReference type="EnsemblMetazoa" id="XM_022799495">
    <property type="protein sequence ID" value="XP_022655230"/>
    <property type="gene ID" value="LOC111247932"/>
</dbReference>
<dbReference type="GO" id="GO:0008138">
    <property type="term" value="F:protein tyrosine/serine/threonine phosphatase activity"/>
    <property type="evidence" value="ECO:0007669"/>
    <property type="project" value="TreeGrafter"/>
</dbReference>
<dbReference type="Pfam" id="PF00782">
    <property type="entry name" value="DSPc"/>
    <property type="match status" value="1"/>
</dbReference>
<reference evidence="7" key="1">
    <citation type="submission" date="2021-01" db="UniProtKB">
        <authorList>
            <consortium name="EnsemblMetazoa"/>
        </authorList>
    </citation>
    <scope>IDENTIFICATION</scope>
</reference>
<evidence type="ECO:0000313" key="7">
    <source>
        <dbReference type="EnsemblMetazoa" id="XP_022655229"/>
    </source>
</evidence>
<dbReference type="EnsemblMetazoa" id="XM_022799494">
    <property type="protein sequence ID" value="XP_022655229"/>
    <property type="gene ID" value="LOC111247932"/>
</dbReference>
<evidence type="ECO:0000256" key="2">
    <source>
        <dbReference type="ARBA" id="ARBA00013064"/>
    </source>
</evidence>
<evidence type="ECO:0000256" key="1">
    <source>
        <dbReference type="ARBA" id="ARBA00008601"/>
    </source>
</evidence>
<dbReference type="PANTHER" id="PTHR45848">
    <property type="entry name" value="DUAL SPECIFICITY PROTEIN PHOSPHATASE 12 FAMILY MEMBER"/>
    <property type="match status" value="1"/>
</dbReference>
<comment type="similarity">
    <text evidence="1">Belongs to the protein-tyrosine phosphatase family. Non-receptor class dual specificity subfamily.</text>
</comment>
<name>A0A7M7JPQ6_VARDE</name>
<dbReference type="InterPro" id="IPR020422">
    <property type="entry name" value="TYR_PHOSPHATASE_DUAL_dom"/>
</dbReference>
<evidence type="ECO:0000259" key="6">
    <source>
        <dbReference type="PROSITE" id="PS50056"/>
    </source>
</evidence>
<dbReference type="PROSITE" id="PS50056">
    <property type="entry name" value="TYR_PHOSPHATASE_2"/>
    <property type="match status" value="1"/>
</dbReference>
<keyword evidence="8" id="KW-1185">Reference proteome</keyword>
<dbReference type="EnsemblMetazoa" id="XM_022799496">
    <property type="protein sequence ID" value="XP_022655231"/>
    <property type="gene ID" value="LOC111247932"/>
</dbReference>
<protein>
    <recommendedName>
        <fullName evidence="2">protein-tyrosine-phosphatase</fullName>
        <ecNumber evidence="2">3.1.3.48</ecNumber>
    </recommendedName>
</protein>
<dbReference type="CDD" id="cd14498">
    <property type="entry name" value="DSP"/>
    <property type="match status" value="1"/>
</dbReference>
<sequence>MDIGANQPVSGKGVSARQLSGYDNPLIVIDSLEDLPASEEVDTAGLNCSVVAPNIFVSDRATAENEGALVRLGITHIVTVDSHRLRAELYTEPKRFQFHFIRADDVVEQDLLTHLPEMFQFLDNAGRILFHCHQGISRSVTLCIAYLMLKTMKSLEDISKQICQARPQAFPNNGFWTQLLLFERMGNKIDRHDLGFQMYALKECLGKLLATRCSQSLTLAERENFYQFLPESEYNIRCKKCGYRISSTSRVIPHQPLDRIRWSRGLIFDRDEKRVPGLIEARQSQRVARMFYQKPSYFAQIKAKMVKEHREVMLRPNEPHPASTERCKRTIFIIPDEQILSQVYKSLENTPGHITCECGIQLGRYSWNLPAECVTCNSQCASGFMLFYHKISPLPGHEEELAARLMSGTK</sequence>
<dbReference type="RefSeq" id="XP_022655231.1">
    <property type="nucleotide sequence ID" value="XM_022799496.1"/>
</dbReference>
<evidence type="ECO:0000259" key="5">
    <source>
        <dbReference type="PROSITE" id="PS50054"/>
    </source>
</evidence>
<dbReference type="Proteomes" id="UP000594260">
    <property type="component" value="Unplaced"/>
</dbReference>
<dbReference type="RefSeq" id="XP_022655229.1">
    <property type="nucleotide sequence ID" value="XM_022799494.1"/>
</dbReference>
<dbReference type="EC" id="3.1.3.48" evidence="2"/>
<dbReference type="AlphaFoldDB" id="A0A7M7JPQ6"/>
<dbReference type="GO" id="GO:0004725">
    <property type="term" value="F:protein tyrosine phosphatase activity"/>
    <property type="evidence" value="ECO:0007669"/>
    <property type="project" value="UniProtKB-EC"/>
</dbReference>
<keyword evidence="3" id="KW-0378">Hydrolase</keyword>
<feature type="domain" description="Tyrosine specific protein phosphatases" evidence="6">
    <location>
        <begin position="109"/>
        <end position="167"/>
    </location>
</feature>
<dbReference type="PROSITE" id="PS50054">
    <property type="entry name" value="TYR_PHOSPHATASE_DUAL"/>
    <property type="match status" value="1"/>
</dbReference>
<dbReference type="InterPro" id="IPR000340">
    <property type="entry name" value="Dual-sp_phosphatase_cat-dom"/>
</dbReference>
<dbReference type="InParanoid" id="A0A7M7JPQ6"/>
<dbReference type="RefSeq" id="XP_022655232.1">
    <property type="nucleotide sequence ID" value="XM_022799497.1"/>
</dbReference>